<keyword evidence="3 7" id="KW-0547">Nucleotide-binding</keyword>
<reference evidence="10 11" key="1">
    <citation type="submission" date="2019-08" db="EMBL/GenBank/DDBJ databases">
        <authorList>
            <person name="Karlyshev A.V."/>
        </authorList>
    </citation>
    <scope>NUCLEOTIDE SEQUENCE [LARGE SCALE GENOMIC DNA]</scope>
    <source>
        <strain evidence="10 11">Alg18-2.2</strain>
    </source>
</reference>
<feature type="region of interest" description="Adenylyl transferase" evidence="7">
    <location>
        <begin position="436"/>
        <end position="942"/>
    </location>
</feature>
<keyword evidence="5 7" id="KW-0460">Magnesium</keyword>
<sequence>MEPDTDAALTRLLAERRERLLREVPSAVDSPALDRLVLASDFAYEALLADPAAWDAMQGGAISVPELAPGDEAGWPGQLRRFRRLTSLRLLWRDLSGEDTIEQTLAGASLLAEQCLQAGLAACEGAMAESHGCIHAEDGTPQRMVVFALGKLGGGELNFSSDVDLVFAYPRRGTSDGARPLDADGWFTRLGQRLIRLLDDVTPDGFCHRVDMRLRPFGASGRLALPFAAMEQYFQREGRDWERYAWIKARPVAGDIAAGEEFLDSLRPFIYRRYLDYNALDSLREMKAMIAAEVARRDLAEHIKLGPGGIREIEFLAQALQLIRGGREAPLRTRGLLSALAALAAAGHLEADVAEALAQAYRFLRRLENRLQMMGDRQEHALPDDALMRARIARGLGFADFAAMHGELARHRETVSGEFERLLAPRRRSAQVSDLALYWRHTIEADPATRSDPSALADAGFEAFEEADQALREFAASPALRALSARGRQRLDNVLPALLHAAGSSRQPDVALPRLLAMLQAIVRRTSYLALLDEQPGARQRLVDVTARSALLAERLAEHPLLLDELLDTRASGAVPTREGLEEELGQLLVPVDVDDTEEALRILNEFRQSVAFRIGFATLAGRQPAGLAARQLAWLAEVVVLAALPLAEAALVKQHGRIPAAGIAIVGYGSFGGEELGFSSDLDLVFLYSCAPDALSDGQRPIEAARWYGRLVQKLLGLLDTITPAGRLYEVDLRLRPDGAGGLLVTSLESFAGYQRQRAWTWEQQALVRARAIGGRGPVEEIFEAVRAETLQMPRESERLREDVVRMRRRMRGELDRSRPGSFDLKQGSGGLVDLEFLLQYLVLAHANAHPELAGPRRSDDLVEALVSAGVLSKKEGDALVEAHSLLLSKGLECTLDHRPRLVPAEPEMESACGVVAGVCRAHGLDFEAADASNAVAESPR</sequence>
<feature type="domain" description="Glutamate-ammonia ligase adenylyltransferase repeated" evidence="8">
    <location>
        <begin position="540"/>
        <end position="784"/>
    </location>
</feature>
<keyword evidence="11" id="KW-1185">Reference proteome</keyword>
<accession>A0A5C8KJX5</accession>
<dbReference type="EMBL" id="VRTS01000007">
    <property type="protein sequence ID" value="TXK61068.1"/>
    <property type="molecule type" value="Genomic_DNA"/>
</dbReference>
<keyword evidence="2 7" id="KW-0548">Nucleotidyltransferase</keyword>
<evidence type="ECO:0000256" key="6">
    <source>
        <dbReference type="ARBA" id="ARBA00023268"/>
    </source>
</evidence>
<dbReference type="InterPro" id="IPR013546">
    <property type="entry name" value="PII_UdlTrfase/GS_AdlTrfase"/>
</dbReference>
<dbReference type="GO" id="GO:0005524">
    <property type="term" value="F:ATP binding"/>
    <property type="evidence" value="ECO:0007669"/>
    <property type="project" value="UniProtKB-UniRule"/>
</dbReference>
<dbReference type="GO" id="GO:0000287">
    <property type="term" value="F:magnesium ion binding"/>
    <property type="evidence" value="ECO:0007669"/>
    <property type="project" value="UniProtKB-UniRule"/>
</dbReference>
<dbReference type="AlphaFoldDB" id="A0A5C8KJX5"/>
<evidence type="ECO:0000256" key="2">
    <source>
        <dbReference type="ARBA" id="ARBA00022695"/>
    </source>
</evidence>
<evidence type="ECO:0000259" key="9">
    <source>
        <dbReference type="Pfam" id="PF08335"/>
    </source>
</evidence>
<dbReference type="CDD" id="cd05401">
    <property type="entry name" value="NT_GlnE_GlnD_like"/>
    <property type="match status" value="2"/>
</dbReference>
<dbReference type="EC" id="2.7.7.89" evidence="7"/>
<dbReference type="GO" id="GO:0008882">
    <property type="term" value="F:[glutamate-ammonia-ligase] adenylyltransferase activity"/>
    <property type="evidence" value="ECO:0007669"/>
    <property type="project" value="UniProtKB-UniRule"/>
</dbReference>
<keyword evidence="1 7" id="KW-0808">Transferase</keyword>
<evidence type="ECO:0000259" key="8">
    <source>
        <dbReference type="Pfam" id="PF03710"/>
    </source>
</evidence>
<feature type="region of interest" description="Adenylyl removase" evidence="7">
    <location>
        <begin position="1"/>
        <end position="426"/>
    </location>
</feature>
<keyword evidence="4 7" id="KW-0067">ATP-binding</keyword>
<dbReference type="OrthoDB" id="9759366at2"/>
<feature type="domain" description="PII-uridylyltransferase/Glutamine-synthetase adenylyltransferase" evidence="9">
    <location>
        <begin position="809"/>
        <end position="889"/>
    </location>
</feature>
<dbReference type="Gene3D" id="1.20.120.1510">
    <property type="match status" value="1"/>
</dbReference>
<evidence type="ECO:0000256" key="7">
    <source>
        <dbReference type="HAMAP-Rule" id="MF_00802"/>
    </source>
</evidence>
<evidence type="ECO:0000256" key="5">
    <source>
        <dbReference type="ARBA" id="ARBA00022842"/>
    </source>
</evidence>
<keyword evidence="10" id="KW-0436">Ligase</keyword>
<evidence type="ECO:0000256" key="1">
    <source>
        <dbReference type="ARBA" id="ARBA00022679"/>
    </source>
</evidence>
<evidence type="ECO:0000313" key="10">
    <source>
        <dbReference type="EMBL" id="TXK61068.1"/>
    </source>
</evidence>
<dbReference type="GO" id="GO:0047388">
    <property type="term" value="F:[glutamine synthetase]-adenylyl-L-tyrosine phosphorylase activity"/>
    <property type="evidence" value="ECO:0007669"/>
    <property type="project" value="UniProtKB-EC"/>
</dbReference>
<dbReference type="Pfam" id="PF08335">
    <property type="entry name" value="GlnD_UR_UTase"/>
    <property type="match status" value="2"/>
</dbReference>
<proteinExistence type="inferred from homology"/>
<dbReference type="PANTHER" id="PTHR30621:SF0">
    <property type="entry name" value="BIFUNCTIONAL GLUTAMINE SYNTHETASE ADENYLYLTRANSFERASE_ADENYLYL-REMOVING ENZYME"/>
    <property type="match status" value="1"/>
</dbReference>
<dbReference type="GO" id="GO:0016874">
    <property type="term" value="F:ligase activity"/>
    <property type="evidence" value="ECO:0007669"/>
    <property type="project" value="UniProtKB-KW"/>
</dbReference>
<dbReference type="FunFam" id="1.20.120.330:FF:000005">
    <property type="entry name" value="Bifunctional glutamine synthetase adenylyltransferase/adenylyl-removing enzyme"/>
    <property type="match status" value="1"/>
</dbReference>
<evidence type="ECO:0000256" key="4">
    <source>
        <dbReference type="ARBA" id="ARBA00022840"/>
    </source>
</evidence>
<dbReference type="InterPro" id="IPR023057">
    <property type="entry name" value="GlnE"/>
</dbReference>
<dbReference type="PANTHER" id="PTHR30621">
    <property type="entry name" value="GLUTAMINE SYNTHETASE ADENYLYLTRANSFERASE"/>
    <property type="match status" value="1"/>
</dbReference>
<evidence type="ECO:0000256" key="3">
    <source>
        <dbReference type="ARBA" id="ARBA00022741"/>
    </source>
</evidence>
<feature type="domain" description="PII-uridylyltransferase/Glutamine-synthetase adenylyltransferase" evidence="9">
    <location>
        <begin position="284"/>
        <end position="422"/>
    </location>
</feature>
<comment type="catalytic activity">
    <reaction evidence="7">
        <text>[glutamine synthetase]-L-tyrosine + ATP = [glutamine synthetase]-O(4)-(5'-adenylyl)-L-tyrosine + diphosphate</text>
        <dbReference type="Rhea" id="RHEA:18589"/>
        <dbReference type="Rhea" id="RHEA-COMP:10660"/>
        <dbReference type="Rhea" id="RHEA-COMP:10661"/>
        <dbReference type="ChEBI" id="CHEBI:30616"/>
        <dbReference type="ChEBI" id="CHEBI:33019"/>
        <dbReference type="ChEBI" id="CHEBI:46858"/>
        <dbReference type="ChEBI" id="CHEBI:83624"/>
        <dbReference type="EC" id="2.7.7.42"/>
    </reaction>
</comment>
<keyword evidence="6 7" id="KW-0511">Multifunctional enzyme</keyword>
<dbReference type="NCBIfam" id="NF008292">
    <property type="entry name" value="PRK11072.1"/>
    <property type="match status" value="1"/>
</dbReference>
<dbReference type="InterPro" id="IPR005190">
    <property type="entry name" value="GlnE_rpt_dom"/>
</dbReference>
<dbReference type="FunFam" id="3.30.460.10:FF:000009">
    <property type="entry name" value="Bifunctional glutamine synthetase adenylyltransferase/adenylyl-removing enzyme"/>
    <property type="match status" value="1"/>
</dbReference>
<name>A0A5C8KJX5_9GAMM</name>
<protein>
    <recommendedName>
        <fullName evidence="7">Bifunctional glutamine synthetase adenylyltransferase/adenylyl-removing enzyme</fullName>
    </recommendedName>
    <alternativeName>
        <fullName evidence="7">ATP:glutamine synthetase adenylyltransferase</fullName>
    </alternativeName>
    <alternativeName>
        <fullName evidence="7">ATase</fullName>
    </alternativeName>
    <domain>
        <recommendedName>
            <fullName evidence="7">Glutamine synthetase adenylyl-L-tyrosine phosphorylase</fullName>
            <ecNumber evidence="7">2.7.7.89</ecNumber>
        </recommendedName>
        <alternativeName>
            <fullName evidence="7">Adenylyl removase</fullName>
            <shortName evidence="7">AR</shortName>
            <shortName evidence="7">AT-N</shortName>
        </alternativeName>
    </domain>
    <domain>
        <recommendedName>
            <fullName evidence="7">Glutamine synthetase adenylyl transferase</fullName>
            <ecNumber evidence="7">2.7.7.42</ecNumber>
        </recommendedName>
        <alternativeName>
            <fullName evidence="7">Adenylyl transferase</fullName>
            <shortName evidence="7">AT</shortName>
            <shortName evidence="7">AT-C</shortName>
        </alternativeName>
    </domain>
</protein>
<gene>
    <name evidence="7 10" type="primary">glnE</name>
    <name evidence="10" type="ORF">FU658_10920</name>
</gene>
<dbReference type="GO" id="GO:0005829">
    <property type="term" value="C:cytosol"/>
    <property type="evidence" value="ECO:0007669"/>
    <property type="project" value="TreeGrafter"/>
</dbReference>
<comment type="function">
    <text evidence="7">Involved in the regulation of glutamine synthetase GlnA, a key enzyme in the process to assimilate ammonia. When cellular nitrogen levels are high, the C-terminal adenylyl transferase (AT) inactivates GlnA by covalent transfer of an adenylyl group from ATP to specific tyrosine residue of GlnA, thus reducing its activity. Conversely, when nitrogen levels are low, the N-terminal adenylyl removase (AR) activates GlnA by removing the adenylyl group by phosphorolysis, increasing its activity. The regulatory region of GlnE binds the signal transduction protein PII (GlnB) which indicates the nitrogen status of the cell.</text>
</comment>
<organism evidence="10 11">
    <name type="scientific">Alkalisalibacterium limincola</name>
    <dbReference type="NCBI Taxonomy" id="2699169"/>
    <lineage>
        <taxon>Bacteria</taxon>
        <taxon>Pseudomonadati</taxon>
        <taxon>Pseudomonadota</taxon>
        <taxon>Gammaproteobacteria</taxon>
        <taxon>Lysobacterales</taxon>
        <taxon>Lysobacteraceae</taxon>
        <taxon>Alkalisalibacterium</taxon>
    </lineage>
</organism>
<evidence type="ECO:0000313" key="11">
    <source>
        <dbReference type="Proteomes" id="UP000321248"/>
    </source>
</evidence>
<dbReference type="SUPFAM" id="SSF81593">
    <property type="entry name" value="Nucleotidyltransferase substrate binding subunit/domain"/>
    <property type="match status" value="2"/>
</dbReference>
<dbReference type="HAMAP" id="MF_00802">
    <property type="entry name" value="GlnE"/>
    <property type="match status" value="1"/>
</dbReference>
<dbReference type="GO" id="GO:0000820">
    <property type="term" value="P:regulation of glutamine family amino acid metabolic process"/>
    <property type="evidence" value="ECO:0007669"/>
    <property type="project" value="UniProtKB-UniRule"/>
</dbReference>
<dbReference type="SUPFAM" id="SSF81301">
    <property type="entry name" value="Nucleotidyltransferase"/>
    <property type="match status" value="2"/>
</dbReference>
<dbReference type="Proteomes" id="UP000321248">
    <property type="component" value="Unassembled WGS sequence"/>
</dbReference>
<dbReference type="RefSeq" id="WP_147892111.1">
    <property type="nucleotide sequence ID" value="NZ_VRTS01000007.1"/>
</dbReference>
<comment type="catalytic activity">
    <reaction evidence="7">
        <text>[glutamine synthetase]-O(4)-(5'-adenylyl)-L-tyrosine + phosphate = [glutamine synthetase]-L-tyrosine + ADP</text>
        <dbReference type="Rhea" id="RHEA:43716"/>
        <dbReference type="Rhea" id="RHEA-COMP:10660"/>
        <dbReference type="Rhea" id="RHEA-COMP:10661"/>
        <dbReference type="ChEBI" id="CHEBI:43474"/>
        <dbReference type="ChEBI" id="CHEBI:46858"/>
        <dbReference type="ChEBI" id="CHEBI:83624"/>
        <dbReference type="ChEBI" id="CHEBI:456216"/>
        <dbReference type="EC" id="2.7.7.89"/>
    </reaction>
</comment>
<dbReference type="EC" id="2.7.7.42" evidence="7"/>
<dbReference type="Gene3D" id="1.20.120.330">
    <property type="entry name" value="Nucleotidyltransferases domain 2"/>
    <property type="match status" value="2"/>
</dbReference>
<feature type="domain" description="Glutamate-ammonia ligase adenylyltransferase repeated" evidence="8">
    <location>
        <begin position="77"/>
        <end position="263"/>
    </location>
</feature>
<comment type="cofactor">
    <cofactor evidence="7">
        <name>Mg(2+)</name>
        <dbReference type="ChEBI" id="CHEBI:18420"/>
    </cofactor>
</comment>
<dbReference type="InterPro" id="IPR043519">
    <property type="entry name" value="NT_sf"/>
</dbReference>
<comment type="caution">
    <text evidence="10">The sequence shown here is derived from an EMBL/GenBank/DDBJ whole genome shotgun (WGS) entry which is preliminary data.</text>
</comment>
<comment type="similarity">
    <text evidence="7">Belongs to the GlnE family.</text>
</comment>
<dbReference type="Pfam" id="PF03710">
    <property type="entry name" value="GlnE"/>
    <property type="match status" value="2"/>
</dbReference>
<dbReference type="Gene3D" id="3.30.460.10">
    <property type="entry name" value="Beta Polymerase, domain 2"/>
    <property type="match status" value="2"/>
</dbReference>